<dbReference type="InterPro" id="IPR005246">
    <property type="entry name" value="O-Pseryl-tRNA(Cys)_ligase"/>
</dbReference>
<dbReference type="EMBL" id="RXIH01000023">
    <property type="protein sequence ID" value="RZN56472.1"/>
    <property type="molecule type" value="Genomic_DNA"/>
</dbReference>
<dbReference type="EC" id="6.1.1.27" evidence="8"/>
<dbReference type="Pfam" id="PF01409">
    <property type="entry name" value="tRNA-synt_2d"/>
    <property type="match status" value="1"/>
</dbReference>
<evidence type="ECO:0000259" key="6">
    <source>
        <dbReference type="PROSITE" id="PS50862"/>
    </source>
</evidence>
<dbReference type="NCBIfam" id="TIGR00470">
    <property type="entry name" value="sepS"/>
    <property type="match status" value="1"/>
</dbReference>
<reference evidence="8 10" key="1">
    <citation type="journal article" date="2019" name="Nat. Microbiol.">
        <title>Expanding anaerobic alkane metabolism in the domain of Archaea.</title>
        <authorList>
            <person name="Wang Y."/>
            <person name="Wegener G."/>
            <person name="Hou J."/>
            <person name="Wang F."/>
            <person name="Xiao X."/>
        </authorList>
    </citation>
    <scope>NUCLEOTIDE SEQUENCE [LARGE SCALE GENOMIC DNA]</scope>
    <source>
        <strain evidence="8">WYZ-LMO11</strain>
    </source>
</reference>
<dbReference type="GO" id="GO:0043039">
    <property type="term" value="P:tRNA aminoacylation"/>
    <property type="evidence" value="ECO:0007669"/>
    <property type="project" value="InterPro"/>
</dbReference>
<dbReference type="AlphaFoldDB" id="A0A523BEA0"/>
<keyword evidence="1 8" id="KW-0436">Ligase</keyword>
<evidence type="ECO:0000313" key="10">
    <source>
        <dbReference type="Proteomes" id="UP000317265"/>
    </source>
</evidence>
<keyword evidence="5" id="KW-0030">Aminoacyl-tRNA synthetase</keyword>
<dbReference type="Proteomes" id="UP000316080">
    <property type="component" value="Unassembled WGS sequence"/>
</dbReference>
<comment type="caution">
    <text evidence="8">The sequence shown here is derived from an EMBL/GenBank/DDBJ whole genome shotgun (WGS) entry which is preliminary data.</text>
</comment>
<evidence type="ECO:0000256" key="4">
    <source>
        <dbReference type="ARBA" id="ARBA00022917"/>
    </source>
</evidence>
<dbReference type="Pfam" id="PF18006">
    <property type="entry name" value="SepRS_C"/>
    <property type="match status" value="1"/>
</dbReference>
<evidence type="ECO:0000256" key="2">
    <source>
        <dbReference type="ARBA" id="ARBA00022741"/>
    </source>
</evidence>
<dbReference type="SUPFAM" id="SSF55681">
    <property type="entry name" value="Class II aaRS and biotin synthetases"/>
    <property type="match status" value="1"/>
</dbReference>
<protein>
    <submittedName>
        <fullName evidence="8">O-phosphoserine--tRNA ligase</fullName>
        <ecNumber evidence="8">6.1.1.27</ecNumber>
    </submittedName>
</protein>
<name>A0A523BEA0_9CREN</name>
<dbReference type="GO" id="GO:0006412">
    <property type="term" value="P:translation"/>
    <property type="evidence" value="ECO:0007669"/>
    <property type="project" value="UniProtKB-KW"/>
</dbReference>
<dbReference type="PROSITE" id="PS50862">
    <property type="entry name" value="AA_TRNA_LIGASE_II"/>
    <property type="match status" value="1"/>
</dbReference>
<dbReference type="Gene3D" id="3.30.930.10">
    <property type="entry name" value="Bira Bifunctional Protein, Domain 2"/>
    <property type="match status" value="1"/>
</dbReference>
<dbReference type="InterPro" id="IPR002319">
    <property type="entry name" value="Phenylalanyl-tRNA_Synthase"/>
</dbReference>
<feature type="domain" description="Aminoacyl-transfer RNA synthetases class-II family profile" evidence="6">
    <location>
        <begin position="200"/>
        <end position="335"/>
    </location>
</feature>
<accession>A0A523BEA0</accession>
<keyword evidence="4" id="KW-0648">Protein biosynthesis</keyword>
<dbReference type="Proteomes" id="UP000317265">
    <property type="component" value="Unassembled WGS sequence"/>
</dbReference>
<dbReference type="InterPro" id="IPR045864">
    <property type="entry name" value="aa-tRNA-synth_II/BPL/LPL"/>
</dbReference>
<dbReference type="GO" id="GO:0000049">
    <property type="term" value="F:tRNA binding"/>
    <property type="evidence" value="ECO:0007669"/>
    <property type="project" value="InterPro"/>
</dbReference>
<evidence type="ECO:0000256" key="5">
    <source>
        <dbReference type="ARBA" id="ARBA00023146"/>
    </source>
</evidence>
<sequence length="520" mass="59623">MKINIKEILKKADEDFEKAWKELVIEGRGAFKIRRKGNPHLIMETINKLREIYLDLGFDEVINPMIVDEVDIYKQYGREAPAILDRCYYLATLPRPDIGIGKDEIEKLKEIGAPIDEESIKKLKNILHDYKKGKIDGDDLVEKISEGLNIEDTLALKILNDVFPQFKKLEPIPSRQLLRSHMTSAWFLTCAAVQYKLEKPIMLFSIGLRARREQKEDEKHLRFHHVASSIIMDEEVSIEDGKIVCNEILKRLGFSEIKFERKKVTAKYYAPGTEYEVFAKLGSSDWFEVIDFGLYSPIALARYEIEYPVLNIGIGVERIAALLYGYNDVRELSYPQFYGEWILSDDSLVKHIKFIEEPKTKEGILIEKAIIKTIEENKDANSPCEFIAYEGKILGKNIVVKVFEKDPNVKLVGPAAFNEVYVYNGNIVGVPEKGLEEIEIIKEARKKGIRTGIRYLDAIAKAAAARIEKYGEIEMRVKMVKQLSDINLSLSDVALRYITSKRGRIDIRGPVFIGIYSKYV</sequence>
<evidence type="ECO:0000313" key="9">
    <source>
        <dbReference type="Proteomes" id="UP000316080"/>
    </source>
</evidence>
<dbReference type="InterPro" id="IPR006195">
    <property type="entry name" value="aa-tRNA-synth_II"/>
</dbReference>
<evidence type="ECO:0000313" key="8">
    <source>
        <dbReference type="EMBL" id="TDA39273.1"/>
    </source>
</evidence>
<gene>
    <name evidence="8" type="ORF">DSO09_02545</name>
    <name evidence="7" type="ORF">EF809_02765</name>
</gene>
<organism evidence="8 10">
    <name type="scientific">Thermoproteota archaeon</name>
    <dbReference type="NCBI Taxonomy" id="2056631"/>
    <lineage>
        <taxon>Archaea</taxon>
        <taxon>Thermoproteota</taxon>
    </lineage>
</organism>
<evidence type="ECO:0000313" key="7">
    <source>
        <dbReference type="EMBL" id="RZN56472.1"/>
    </source>
</evidence>
<proteinExistence type="predicted"/>
<reference evidence="7 9" key="2">
    <citation type="journal article" date="2019" name="Nat. Microbiol.">
        <title>Wide diversity of methane and short-chain alkane metabolisms in uncultured archaea.</title>
        <authorList>
            <person name="Borrel G."/>
            <person name="Adam P.S."/>
            <person name="McKay L.J."/>
            <person name="Chen L.X."/>
            <person name="Sierra-Garcia I.N."/>
            <person name="Sieber C.M."/>
            <person name="Letourneur Q."/>
            <person name="Ghozlane A."/>
            <person name="Andersen G.L."/>
            <person name="Li W.J."/>
            <person name="Hallam S.J."/>
            <person name="Muyzer G."/>
            <person name="de Oliveira V.M."/>
            <person name="Inskeep W.P."/>
            <person name="Banfield J.F."/>
            <person name="Gribaldo S."/>
        </authorList>
    </citation>
    <scope>NUCLEOTIDE SEQUENCE [LARGE SCALE GENOMIC DNA]</scope>
    <source>
        <strain evidence="7">Verst-YHS</strain>
    </source>
</reference>
<keyword evidence="3" id="KW-0067">ATP-binding</keyword>
<evidence type="ECO:0000256" key="1">
    <source>
        <dbReference type="ARBA" id="ARBA00022598"/>
    </source>
</evidence>
<keyword evidence="2" id="KW-0547">Nucleotide-binding</keyword>
<dbReference type="EMBL" id="QNVI01000030">
    <property type="protein sequence ID" value="TDA39273.1"/>
    <property type="molecule type" value="Genomic_DNA"/>
</dbReference>
<dbReference type="GO" id="GO:0005524">
    <property type="term" value="F:ATP binding"/>
    <property type="evidence" value="ECO:0007669"/>
    <property type="project" value="UniProtKB-KW"/>
</dbReference>
<evidence type="ECO:0000256" key="3">
    <source>
        <dbReference type="ARBA" id="ARBA00022840"/>
    </source>
</evidence>
<dbReference type="InterPro" id="IPR041590">
    <property type="entry name" value="SepRS_C"/>
</dbReference>
<dbReference type="GO" id="GO:0043816">
    <property type="term" value="F:phosphoserine-tRNA(Cys) ligase activity"/>
    <property type="evidence" value="ECO:0007669"/>
    <property type="project" value="UniProtKB-EC"/>
</dbReference>